<feature type="region of interest" description="Disordered" evidence="1">
    <location>
        <begin position="43"/>
        <end position="75"/>
    </location>
</feature>
<gene>
    <name evidence="3" type="ordered locus">STAUR_2399</name>
</gene>
<dbReference type="AlphaFoldDB" id="E3FF22"/>
<accession>E3FF22</accession>
<reference evidence="3 4" key="1">
    <citation type="journal article" date="2011" name="Mol. Biol. Evol.">
        <title>Comparative genomic analysis of fruiting body formation in Myxococcales.</title>
        <authorList>
            <person name="Huntley S."/>
            <person name="Hamann N."/>
            <person name="Wegener-Feldbrugge S."/>
            <person name="Treuner-Lange A."/>
            <person name="Kube M."/>
            <person name="Reinhardt R."/>
            <person name="Klages S."/>
            <person name="Muller R."/>
            <person name="Ronning C.M."/>
            <person name="Nierman W.C."/>
            <person name="Sogaard-Andersen L."/>
        </authorList>
    </citation>
    <scope>NUCLEOTIDE SEQUENCE [LARGE SCALE GENOMIC DNA]</scope>
    <source>
        <strain evidence="3 4">DW4/3-1</strain>
    </source>
</reference>
<name>E3FF22_STIAD</name>
<feature type="compositionally biased region" description="Low complexity" evidence="1">
    <location>
        <begin position="49"/>
        <end position="58"/>
    </location>
</feature>
<feature type="region of interest" description="Disordered" evidence="1">
    <location>
        <begin position="133"/>
        <end position="155"/>
    </location>
</feature>
<dbReference type="EMBL" id="CP002271">
    <property type="protein sequence ID" value="ADO70203.1"/>
    <property type="molecule type" value="Genomic_DNA"/>
</dbReference>
<dbReference type="Proteomes" id="UP000001351">
    <property type="component" value="Chromosome"/>
</dbReference>
<sequence>MSPEDAKDVRIAELEAKLAERDERIGQLMALVGALTQRMVELEQKLAQNSSNSSRPPSSDAPGSARPGKKPTDLLQTNVSACALPKRRPLAMGVQAWKKGLARSRSRPRHDQDFELMRSLAISRPGAAVDPDQLCAERRPGHRSRNPCGAGPIGQ</sequence>
<dbReference type="STRING" id="378806.STAUR_2399"/>
<feature type="domain" description="DUF6444" evidence="2">
    <location>
        <begin position="5"/>
        <end position="70"/>
    </location>
</feature>
<evidence type="ECO:0000313" key="3">
    <source>
        <dbReference type="EMBL" id="ADO70203.1"/>
    </source>
</evidence>
<dbReference type="InterPro" id="IPR045618">
    <property type="entry name" value="DUF6444"/>
</dbReference>
<dbReference type="Pfam" id="PF20042">
    <property type="entry name" value="DUF6444"/>
    <property type="match status" value="1"/>
</dbReference>
<evidence type="ECO:0000256" key="1">
    <source>
        <dbReference type="SAM" id="MobiDB-lite"/>
    </source>
</evidence>
<keyword evidence="4" id="KW-1185">Reference proteome</keyword>
<dbReference type="KEGG" id="sur:STAUR_2399"/>
<protein>
    <submittedName>
        <fullName evidence="3">Transposase IS66 family</fullName>
    </submittedName>
</protein>
<proteinExistence type="predicted"/>
<evidence type="ECO:0000313" key="4">
    <source>
        <dbReference type="Proteomes" id="UP000001351"/>
    </source>
</evidence>
<dbReference type="HOGENOM" id="CLU_1694464_0_0_7"/>
<organism evidence="3 4">
    <name type="scientific">Stigmatella aurantiaca (strain DW4/3-1)</name>
    <dbReference type="NCBI Taxonomy" id="378806"/>
    <lineage>
        <taxon>Bacteria</taxon>
        <taxon>Pseudomonadati</taxon>
        <taxon>Myxococcota</taxon>
        <taxon>Myxococcia</taxon>
        <taxon>Myxococcales</taxon>
        <taxon>Cystobacterineae</taxon>
        <taxon>Archangiaceae</taxon>
        <taxon>Stigmatella</taxon>
    </lineage>
</organism>
<evidence type="ECO:0000259" key="2">
    <source>
        <dbReference type="Pfam" id="PF20042"/>
    </source>
</evidence>